<feature type="compositionally biased region" description="Basic and acidic residues" evidence="1">
    <location>
        <begin position="70"/>
        <end position="82"/>
    </location>
</feature>
<comment type="caution">
    <text evidence="2">The sequence shown here is derived from an EMBL/GenBank/DDBJ whole genome shotgun (WGS) entry which is preliminary data.</text>
</comment>
<feature type="compositionally biased region" description="Polar residues" evidence="1">
    <location>
        <begin position="38"/>
        <end position="56"/>
    </location>
</feature>
<name>A0AAN8YJA5_SOLBU</name>
<organism evidence="2 3">
    <name type="scientific">Solanum bulbocastanum</name>
    <name type="common">Wild potato</name>
    <dbReference type="NCBI Taxonomy" id="147425"/>
    <lineage>
        <taxon>Eukaryota</taxon>
        <taxon>Viridiplantae</taxon>
        <taxon>Streptophyta</taxon>
        <taxon>Embryophyta</taxon>
        <taxon>Tracheophyta</taxon>
        <taxon>Spermatophyta</taxon>
        <taxon>Magnoliopsida</taxon>
        <taxon>eudicotyledons</taxon>
        <taxon>Gunneridae</taxon>
        <taxon>Pentapetalae</taxon>
        <taxon>asterids</taxon>
        <taxon>lamiids</taxon>
        <taxon>Solanales</taxon>
        <taxon>Solanaceae</taxon>
        <taxon>Solanoideae</taxon>
        <taxon>Solaneae</taxon>
        <taxon>Solanum</taxon>
    </lineage>
</organism>
<feature type="region of interest" description="Disordered" evidence="1">
    <location>
        <begin position="32"/>
        <end position="91"/>
    </location>
</feature>
<evidence type="ECO:0000313" key="3">
    <source>
        <dbReference type="Proteomes" id="UP001371456"/>
    </source>
</evidence>
<dbReference type="AlphaFoldDB" id="A0AAN8YJA5"/>
<protein>
    <submittedName>
        <fullName evidence="2">Uncharacterized protein</fullName>
    </submittedName>
</protein>
<dbReference type="EMBL" id="JBANQN010000003">
    <property type="protein sequence ID" value="KAK6794051.1"/>
    <property type="molecule type" value="Genomic_DNA"/>
</dbReference>
<evidence type="ECO:0000256" key="1">
    <source>
        <dbReference type="SAM" id="MobiDB-lite"/>
    </source>
</evidence>
<proteinExistence type="predicted"/>
<evidence type="ECO:0000313" key="2">
    <source>
        <dbReference type="EMBL" id="KAK6794051.1"/>
    </source>
</evidence>
<accession>A0AAN8YJA5</accession>
<sequence>MIFLLLRRFHMSYELQSSGNVSKQHTLISIRSGRVLPVNSNQNGTSSSDKQPPNSDETPRRKTPPQPPEKQTKTATSKEEKPVSSSHLFRPHHPKNPFVSFPFFSEQQPPLQRTTTSDHWRTNTIPAKFDRQRATNETHFEFGRKTYLRINLIVITWMFIANIVLDG</sequence>
<gene>
    <name evidence="2" type="ORF">RDI58_007504</name>
</gene>
<dbReference type="Proteomes" id="UP001371456">
    <property type="component" value="Unassembled WGS sequence"/>
</dbReference>
<keyword evidence="3" id="KW-1185">Reference proteome</keyword>
<reference evidence="2 3" key="1">
    <citation type="submission" date="2024-02" db="EMBL/GenBank/DDBJ databases">
        <title>de novo genome assembly of Solanum bulbocastanum strain 11H21.</title>
        <authorList>
            <person name="Hosaka A.J."/>
        </authorList>
    </citation>
    <scope>NUCLEOTIDE SEQUENCE [LARGE SCALE GENOMIC DNA]</scope>
    <source>
        <tissue evidence="2">Young leaves</tissue>
    </source>
</reference>